<protein>
    <submittedName>
        <fullName evidence="4">Uncharacterized protein</fullName>
    </submittedName>
</protein>
<name>A0A0N0NJQ0_9EURO</name>
<proteinExistence type="predicted"/>
<dbReference type="InterPro" id="IPR015202">
    <property type="entry name" value="GO-like_E_set"/>
</dbReference>
<dbReference type="Gene3D" id="2.130.10.80">
    <property type="entry name" value="Galactose oxidase/kelch, beta-propeller"/>
    <property type="match status" value="1"/>
</dbReference>
<dbReference type="EMBL" id="LFJN01000025">
    <property type="protein sequence ID" value="KPI37231.1"/>
    <property type="molecule type" value="Genomic_DNA"/>
</dbReference>
<dbReference type="PANTHER" id="PTHR32208">
    <property type="entry name" value="SECRETED PROTEIN-RELATED"/>
    <property type="match status" value="1"/>
</dbReference>
<accession>A0A0N0NJQ0</accession>
<evidence type="ECO:0000259" key="2">
    <source>
        <dbReference type="Pfam" id="PF07250"/>
    </source>
</evidence>
<dbReference type="AlphaFoldDB" id="A0A0N0NJQ0"/>
<dbReference type="STRING" id="1664694.A0A0N0NJQ0"/>
<dbReference type="InterPro" id="IPR014756">
    <property type="entry name" value="Ig_E-set"/>
</dbReference>
<dbReference type="OrthoDB" id="2019572at2759"/>
<comment type="caution">
    <text evidence="4">The sequence shown here is derived from an EMBL/GenBank/DDBJ whole genome shotgun (WGS) entry which is preliminary data.</text>
</comment>
<keyword evidence="1" id="KW-0732">Signal</keyword>
<dbReference type="GeneID" id="28733255"/>
<dbReference type="SUPFAM" id="SSF81296">
    <property type="entry name" value="E set domains"/>
    <property type="match status" value="1"/>
</dbReference>
<dbReference type="CDD" id="cd02851">
    <property type="entry name" value="E_set_GO_C"/>
    <property type="match status" value="1"/>
</dbReference>
<dbReference type="InterPro" id="IPR009880">
    <property type="entry name" value="Glyoxal_oxidase_N"/>
</dbReference>
<evidence type="ECO:0000256" key="1">
    <source>
        <dbReference type="ARBA" id="ARBA00022729"/>
    </source>
</evidence>
<dbReference type="VEuPathDB" id="FungiDB:AB675_1481"/>
<dbReference type="InterPro" id="IPR037293">
    <property type="entry name" value="Gal_Oxidase_central_sf"/>
</dbReference>
<reference evidence="4 5" key="1">
    <citation type="submission" date="2015-06" db="EMBL/GenBank/DDBJ databases">
        <title>Draft genome of the ant-associated black yeast Phialophora attae CBS 131958.</title>
        <authorList>
            <person name="Moreno L.F."/>
            <person name="Stielow B.J."/>
            <person name="de Hoog S."/>
            <person name="Vicente V.A."/>
            <person name="Weiss V.A."/>
            <person name="de Vries M."/>
            <person name="Cruz L.M."/>
            <person name="Souza E.M."/>
        </authorList>
    </citation>
    <scope>NUCLEOTIDE SEQUENCE [LARGE SCALE GENOMIC DNA]</scope>
    <source>
        <strain evidence="4 5">CBS 131958</strain>
    </source>
</reference>
<dbReference type="PANTHER" id="PTHR32208:SF21">
    <property type="entry name" value="LOW QUALITY PROTEIN: ALDEHYDE OXIDASE GLOX-LIKE"/>
    <property type="match status" value="1"/>
</dbReference>
<dbReference type="Gene3D" id="2.60.40.10">
    <property type="entry name" value="Immunoglobulins"/>
    <property type="match status" value="1"/>
</dbReference>
<evidence type="ECO:0000313" key="4">
    <source>
        <dbReference type="EMBL" id="KPI37231.1"/>
    </source>
</evidence>
<dbReference type="Pfam" id="PF09118">
    <property type="entry name" value="GO-like_E_set"/>
    <property type="match status" value="1"/>
</dbReference>
<dbReference type="RefSeq" id="XP_017997194.1">
    <property type="nucleotide sequence ID" value="XM_018141375.1"/>
</dbReference>
<feature type="domain" description="Glyoxal oxidase N-terminal" evidence="2">
    <location>
        <begin position="5"/>
        <end position="115"/>
    </location>
</feature>
<dbReference type="Proteomes" id="UP000038010">
    <property type="component" value="Unassembled WGS sequence"/>
</dbReference>
<dbReference type="InterPro" id="IPR013783">
    <property type="entry name" value="Ig-like_fold"/>
</dbReference>
<dbReference type="InterPro" id="IPR011043">
    <property type="entry name" value="Gal_Oxase/kelch_b-propeller"/>
</dbReference>
<keyword evidence="5" id="KW-1185">Reference proteome</keyword>
<organism evidence="4 5">
    <name type="scientific">Cyphellophora attinorum</name>
    <dbReference type="NCBI Taxonomy" id="1664694"/>
    <lineage>
        <taxon>Eukaryota</taxon>
        <taxon>Fungi</taxon>
        <taxon>Dikarya</taxon>
        <taxon>Ascomycota</taxon>
        <taxon>Pezizomycotina</taxon>
        <taxon>Eurotiomycetes</taxon>
        <taxon>Chaetothyriomycetidae</taxon>
        <taxon>Chaetothyriales</taxon>
        <taxon>Cyphellophoraceae</taxon>
        <taxon>Cyphellophora</taxon>
    </lineage>
</organism>
<evidence type="ECO:0000313" key="5">
    <source>
        <dbReference type="Proteomes" id="UP000038010"/>
    </source>
</evidence>
<sequence length="222" mass="24902">MPGGPRGMVEGVNLLDGSILWLNGARIGSQGFGVADLPAYDLLSYHPDNGVWEVVAKSNIARLYHSVALLLKDGLVLIASSNPNEMPVWPSQTIQGNQWFKYPTELRIEIFTPWYLEGEKATQRPEIINMSKRRFSPGDDLDIGFRAYKPDQDTQVVLYIGGFVTHSLHMGQQMYYLEVERRTNETLSVQIPPIKMAPGPYFIFVLCDGVPSMGEPVMIEKN</sequence>
<evidence type="ECO:0000259" key="3">
    <source>
        <dbReference type="Pfam" id="PF09118"/>
    </source>
</evidence>
<feature type="domain" description="Galactose oxidase-like Early set" evidence="3">
    <location>
        <begin position="124"/>
        <end position="219"/>
    </location>
</feature>
<dbReference type="Pfam" id="PF07250">
    <property type="entry name" value="Glyoxal_oxid_N"/>
    <property type="match status" value="1"/>
</dbReference>
<gene>
    <name evidence="4" type="ORF">AB675_1481</name>
</gene>
<dbReference type="SUPFAM" id="SSF50965">
    <property type="entry name" value="Galactose oxidase, central domain"/>
    <property type="match status" value="1"/>
</dbReference>